<name>A0A6P8ZCT1_THRPL</name>
<dbReference type="Proteomes" id="UP000515158">
    <property type="component" value="Unplaced"/>
</dbReference>
<dbReference type="InterPro" id="IPR017907">
    <property type="entry name" value="Znf_RING_CS"/>
</dbReference>
<dbReference type="SMART" id="SM00184">
    <property type="entry name" value="RING"/>
    <property type="match status" value="1"/>
</dbReference>
<dbReference type="PROSITE" id="PS50089">
    <property type="entry name" value="ZF_RING_2"/>
    <property type="match status" value="1"/>
</dbReference>
<dbReference type="RefSeq" id="XP_034246727.1">
    <property type="nucleotide sequence ID" value="XM_034390836.1"/>
</dbReference>
<evidence type="ECO:0000259" key="5">
    <source>
        <dbReference type="PROSITE" id="PS50089"/>
    </source>
</evidence>
<keyword evidence="6" id="KW-1185">Reference proteome</keyword>
<evidence type="ECO:0000313" key="7">
    <source>
        <dbReference type="RefSeq" id="XP_034246726.1"/>
    </source>
</evidence>
<dbReference type="AlphaFoldDB" id="A0A6P8ZCT1"/>
<organism evidence="8">
    <name type="scientific">Thrips palmi</name>
    <name type="common">Melon thrips</name>
    <dbReference type="NCBI Taxonomy" id="161013"/>
    <lineage>
        <taxon>Eukaryota</taxon>
        <taxon>Metazoa</taxon>
        <taxon>Ecdysozoa</taxon>
        <taxon>Arthropoda</taxon>
        <taxon>Hexapoda</taxon>
        <taxon>Insecta</taxon>
        <taxon>Pterygota</taxon>
        <taxon>Neoptera</taxon>
        <taxon>Paraneoptera</taxon>
        <taxon>Thysanoptera</taxon>
        <taxon>Terebrantia</taxon>
        <taxon>Thripoidea</taxon>
        <taxon>Thripidae</taxon>
        <taxon>Thrips</taxon>
    </lineage>
</organism>
<feature type="domain" description="RING-type" evidence="5">
    <location>
        <begin position="3"/>
        <end position="43"/>
    </location>
</feature>
<dbReference type="GO" id="GO:0008270">
    <property type="term" value="F:zinc ion binding"/>
    <property type="evidence" value="ECO:0007669"/>
    <property type="project" value="UniProtKB-KW"/>
</dbReference>
<protein>
    <submittedName>
        <fullName evidence="7 8">Uncharacterized protein LOC117648342</fullName>
    </submittedName>
</protein>
<sequence>MECPVCCEAWDLQEVRPKVLPCSHSVCATCLKGLRKRRCPTCREAFADPVADNHSLIAVLESTSGLKKPLMWWCLDCQSVSSPQCLERQHNVKRPKAVLRRGLQDLVARCSQHLEELQDGVQGMKDSAAVKALQLLDVQHASSKVWPATCKLYVCPDASQTNRVACQWHVGGQDAQEDLTKALVMVLASGRCPVQQPMLDEAPAKRKRTDECVLYTHSQESRFEEPDVKHLGLFGPDQLEDEKAEALLFFRQHSVRRLSVRCDSDPIWSLEVLNAAAPAVQELELLIPRAEHLASVQAMPHLRRLHISNAADFDIGPAVPPKLPAPSQSSSARWLRVKGFDRAATQGLLRLYAASLKVLWLEVAASPRAGWPKGCSDLDAFLRPCGLKQLSRLVLLRIGCDSATCRAQLAAARRVLPAGCKVQCDCCDGVPREAF</sequence>
<dbReference type="OrthoDB" id="252722at2759"/>
<gene>
    <name evidence="7 8" type="primary">LOC117648342</name>
</gene>
<evidence type="ECO:0000256" key="3">
    <source>
        <dbReference type="ARBA" id="ARBA00022833"/>
    </source>
</evidence>
<keyword evidence="1" id="KW-0479">Metal-binding</keyword>
<proteinExistence type="predicted"/>
<evidence type="ECO:0000313" key="6">
    <source>
        <dbReference type="Proteomes" id="UP000515158"/>
    </source>
</evidence>
<evidence type="ECO:0000313" key="8">
    <source>
        <dbReference type="RefSeq" id="XP_034246727.1"/>
    </source>
</evidence>
<evidence type="ECO:0000256" key="1">
    <source>
        <dbReference type="ARBA" id="ARBA00022723"/>
    </source>
</evidence>
<dbReference type="RefSeq" id="XP_034246726.1">
    <property type="nucleotide sequence ID" value="XM_034390835.1"/>
</dbReference>
<dbReference type="GeneID" id="117648342"/>
<evidence type="ECO:0000256" key="2">
    <source>
        <dbReference type="ARBA" id="ARBA00022771"/>
    </source>
</evidence>
<keyword evidence="3" id="KW-0862">Zinc</keyword>
<dbReference type="Pfam" id="PF14634">
    <property type="entry name" value="zf-RING_5"/>
    <property type="match status" value="1"/>
</dbReference>
<dbReference type="InterPro" id="IPR001841">
    <property type="entry name" value="Znf_RING"/>
</dbReference>
<keyword evidence="2 4" id="KW-0863">Zinc-finger</keyword>
<dbReference type="InterPro" id="IPR013083">
    <property type="entry name" value="Znf_RING/FYVE/PHD"/>
</dbReference>
<dbReference type="SUPFAM" id="SSF57850">
    <property type="entry name" value="RING/U-box"/>
    <property type="match status" value="1"/>
</dbReference>
<dbReference type="PROSITE" id="PS00518">
    <property type="entry name" value="ZF_RING_1"/>
    <property type="match status" value="1"/>
</dbReference>
<reference evidence="7 8" key="1">
    <citation type="submission" date="2025-04" db="UniProtKB">
        <authorList>
            <consortium name="RefSeq"/>
        </authorList>
    </citation>
    <scope>IDENTIFICATION</scope>
    <source>
        <tissue evidence="7 8">Total insect</tissue>
    </source>
</reference>
<accession>A0A6P8ZCT1</accession>
<evidence type="ECO:0000256" key="4">
    <source>
        <dbReference type="PROSITE-ProRule" id="PRU00175"/>
    </source>
</evidence>
<dbReference type="KEGG" id="tpal:117648342"/>
<dbReference type="Gene3D" id="3.30.40.10">
    <property type="entry name" value="Zinc/RING finger domain, C3HC4 (zinc finger)"/>
    <property type="match status" value="1"/>
</dbReference>